<dbReference type="PANTHER" id="PTHR30518">
    <property type="entry name" value="ENDOLYTIC MUREIN TRANSGLYCOSYLASE"/>
    <property type="match status" value="1"/>
</dbReference>
<dbReference type="Proteomes" id="UP001269267">
    <property type="component" value="Unassembled WGS sequence"/>
</dbReference>
<sequence length="336" mass="37618">MVKRIWAAMAVVVVLGVAGVAGGYAVWQQKLSAPLVIDEPVLYQVPSGAGFSRVIMDLEAQGVIDDSWAFLLLIKLAPDELPALRTGEYRLSPGMNGKELIALLGSNDVVTYSLTFPEGWTFEQMRDRLNVAPKLEHRTADMSDEKIMALLGREGTHPEGWFFPDTYRYHLGMSDVDILQQSLSRMERMLEEAWAERADDLTIDSPYEALIMASLIERETGAPEERREIAGVFKRRMERGMRLQTDPTVIYGMGGRYEGQITYADLREATAYNTYVIDGLPPTPIAMPGEASLEAAVNPLPGDTLYFVARGDGTHKFSRTLREHNNAVNRYIRNRD</sequence>
<evidence type="ECO:0000256" key="1">
    <source>
        <dbReference type="ARBA" id="ARBA00022475"/>
    </source>
</evidence>
<comment type="catalytic activity">
    <reaction evidence="7">
        <text>a peptidoglycan chain = a peptidoglycan chain with N-acetyl-1,6-anhydromuramyl-[peptide] at the reducing end + a peptidoglycan chain with N-acetylglucosamine at the non-reducing end.</text>
        <dbReference type="EC" id="4.2.2.29"/>
    </reaction>
</comment>
<dbReference type="RefSeq" id="WP_230446900.1">
    <property type="nucleotide sequence ID" value="NZ_JARWAI010000002.1"/>
</dbReference>
<keyword evidence="6 7" id="KW-0961">Cell wall biogenesis/degradation</keyword>
<comment type="similarity">
    <text evidence="7">Belongs to the transglycosylase MltG family.</text>
</comment>
<dbReference type="EMBL" id="JARWAI010000002">
    <property type="protein sequence ID" value="MDR5873984.1"/>
    <property type="molecule type" value="Genomic_DNA"/>
</dbReference>
<protein>
    <recommendedName>
        <fullName evidence="7">Endolytic murein transglycosylase</fullName>
        <ecNumber evidence="7">4.2.2.29</ecNumber>
    </recommendedName>
    <alternativeName>
        <fullName evidence="7">Peptidoglycan lytic transglycosylase</fullName>
    </alternativeName>
    <alternativeName>
        <fullName evidence="7">Peptidoglycan polymerization terminase</fullName>
    </alternativeName>
</protein>
<feature type="site" description="Important for catalytic activity" evidence="7">
    <location>
        <position position="219"/>
    </location>
</feature>
<dbReference type="PANTHER" id="PTHR30518:SF2">
    <property type="entry name" value="ENDOLYTIC MUREIN TRANSGLYCOSYLASE"/>
    <property type="match status" value="1"/>
</dbReference>
<keyword evidence="4 7" id="KW-0472">Membrane</keyword>
<keyword evidence="2 7" id="KW-0812">Transmembrane</keyword>
<reference evidence="8 9" key="1">
    <citation type="submission" date="2023-04" db="EMBL/GenBank/DDBJ databases">
        <title>A long-awaited taxogenomic arrangement of the family Halomonadaceae.</title>
        <authorList>
            <person name="De La Haba R."/>
            <person name="Chuvochina M."/>
            <person name="Wittouck S."/>
            <person name="Arahal D.R."/>
            <person name="Sanchez-Porro C."/>
            <person name="Hugenholtz P."/>
            <person name="Ventosa A."/>
        </authorList>
    </citation>
    <scope>NUCLEOTIDE SEQUENCE [LARGE SCALE GENOMIC DNA]</scope>
    <source>
        <strain evidence="8 9">DSM 18042</strain>
    </source>
</reference>
<dbReference type="CDD" id="cd08010">
    <property type="entry name" value="MltG_like"/>
    <property type="match status" value="1"/>
</dbReference>
<evidence type="ECO:0000256" key="6">
    <source>
        <dbReference type="ARBA" id="ARBA00023316"/>
    </source>
</evidence>
<dbReference type="HAMAP" id="MF_02065">
    <property type="entry name" value="MltG"/>
    <property type="match status" value="1"/>
</dbReference>
<evidence type="ECO:0000256" key="5">
    <source>
        <dbReference type="ARBA" id="ARBA00023239"/>
    </source>
</evidence>
<comment type="caution">
    <text evidence="8">The sequence shown here is derived from an EMBL/GenBank/DDBJ whole genome shotgun (WGS) entry which is preliminary data.</text>
</comment>
<evidence type="ECO:0000256" key="2">
    <source>
        <dbReference type="ARBA" id="ARBA00022692"/>
    </source>
</evidence>
<keyword evidence="7" id="KW-0997">Cell inner membrane</keyword>
<keyword evidence="3 7" id="KW-1133">Transmembrane helix</keyword>
<dbReference type="InterPro" id="IPR003770">
    <property type="entry name" value="MLTG-like"/>
</dbReference>
<evidence type="ECO:0000256" key="7">
    <source>
        <dbReference type="HAMAP-Rule" id="MF_02065"/>
    </source>
</evidence>
<dbReference type="EC" id="4.2.2.29" evidence="7"/>
<keyword evidence="5 7" id="KW-0456">Lyase</keyword>
<dbReference type="Pfam" id="PF02618">
    <property type="entry name" value="YceG"/>
    <property type="match status" value="1"/>
</dbReference>
<evidence type="ECO:0000256" key="4">
    <source>
        <dbReference type="ARBA" id="ARBA00023136"/>
    </source>
</evidence>
<keyword evidence="9" id="KW-1185">Reference proteome</keyword>
<keyword evidence="1 7" id="KW-1003">Cell membrane</keyword>
<dbReference type="Gene3D" id="3.30.1490.480">
    <property type="entry name" value="Endolytic murein transglycosylase"/>
    <property type="match status" value="1"/>
</dbReference>
<accession>A0ABU1G918</accession>
<gene>
    <name evidence="7 8" type="primary">mltG</name>
    <name evidence="8" type="ORF">QC815_03525</name>
</gene>
<comment type="function">
    <text evidence="7">Functions as a peptidoglycan terminase that cleaves nascent peptidoglycan strands endolytically to terminate their elongation.</text>
</comment>
<evidence type="ECO:0000256" key="3">
    <source>
        <dbReference type="ARBA" id="ARBA00022989"/>
    </source>
</evidence>
<evidence type="ECO:0000313" key="8">
    <source>
        <dbReference type="EMBL" id="MDR5873984.1"/>
    </source>
</evidence>
<organism evidence="8 9">
    <name type="scientific">Vreelandella gomseomensis</name>
    <dbReference type="NCBI Taxonomy" id="370766"/>
    <lineage>
        <taxon>Bacteria</taxon>
        <taxon>Pseudomonadati</taxon>
        <taxon>Pseudomonadota</taxon>
        <taxon>Gammaproteobacteria</taxon>
        <taxon>Oceanospirillales</taxon>
        <taxon>Halomonadaceae</taxon>
        <taxon>Vreelandella</taxon>
    </lineage>
</organism>
<dbReference type="Gene3D" id="3.30.160.60">
    <property type="entry name" value="Classic Zinc Finger"/>
    <property type="match status" value="1"/>
</dbReference>
<evidence type="ECO:0000313" key="9">
    <source>
        <dbReference type="Proteomes" id="UP001269267"/>
    </source>
</evidence>
<dbReference type="NCBIfam" id="TIGR00247">
    <property type="entry name" value="endolytic transglycosylase MltG"/>
    <property type="match status" value="1"/>
</dbReference>
<proteinExistence type="inferred from homology"/>
<name>A0ABU1G918_9GAMM</name>